<dbReference type="RefSeq" id="WP_011745736.1">
    <property type="nucleotide sequence ID" value="NC_008639.1"/>
</dbReference>
<dbReference type="InterPro" id="IPR013785">
    <property type="entry name" value="Aldolase_TIM"/>
</dbReference>
<protein>
    <recommendedName>
        <fullName evidence="8">Radical SAM domain protein</fullName>
    </recommendedName>
</protein>
<dbReference type="InterPro" id="IPR058240">
    <property type="entry name" value="rSAM_sf"/>
</dbReference>
<proteinExistence type="predicted"/>
<dbReference type="KEGG" id="cph:Cpha266_1913"/>
<accession>A1BHQ2</accession>
<dbReference type="SUPFAM" id="SSF102114">
    <property type="entry name" value="Radical SAM enzymes"/>
    <property type="match status" value="1"/>
</dbReference>
<evidence type="ECO:0000256" key="1">
    <source>
        <dbReference type="ARBA" id="ARBA00001966"/>
    </source>
</evidence>
<evidence type="ECO:0008006" key="8">
    <source>
        <dbReference type="Google" id="ProtNLM"/>
    </source>
</evidence>
<dbReference type="STRING" id="290317.Cpha266_1913"/>
<keyword evidence="4" id="KW-0408">Iron</keyword>
<dbReference type="GO" id="GO:0046872">
    <property type="term" value="F:metal ion binding"/>
    <property type="evidence" value="ECO:0007669"/>
    <property type="project" value="UniProtKB-KW"/>
</dbReference>
<evidence type="ECO:0000256" key="4">
    <source>
        <dbReference type="ARBA" id="ARBA00023004"/>
    </source>
</evidence>
<dbReference type="eggNOG" id="COG0502">
    <property type="taxonomic scope" value="Bacteria"/>
</dbReference>
<evidence type="ECO:0000256" key="2">
    <source>
        <dbReference type="ARBA" id="ARBA00022691"/>
    </source>
</evidence>
<organism evidence="6 7">
    <name type="scientific">Chlorobium phaeobacteroides (strain DSM 266 / SMG 266 / 2430)</name>
    <dbReference type="NCBI Taxonomy" id="290317"/>
    <lineage>
        <taxon>Bacteria</taxon>
        <taxon>Pseudomonadati</taxon>
        <taxon>Chlorobiota</taxon>
        <taxon>Chlorobiia</taxon>
        <taxon>Chlorobiales</taxon>
        <taxon>Chlorobiaceae</taxon>
        <taxon>Chlorobium/Pelodictyon group</taxon>
        <taxon>Chlorobium</taxon>
    </lineage>
</organism>
<dbReference type="InterPro" id="IPR007197">
    <property type="entry name" value="rSAM"/>
</dbReference>
<evidence type="ECO:0000256" key="5">
    <source>
        <dbReference type="ARBA" id="ARBA00023014"/>
    </source>
</evidence>
<dbReference type="EMBL" id="CP000492">
    <property type="protein sequence ID" value="ABL65929.1"/>
    <property type="molecule type" value="Genomic_DNA"/>
</dbReference>
<reference evidence="6 7" key="1">
    <citation type="submission" date="2006-12" db="EMBL/GenBank/DDBJ databases">
        <title>Complete sequence of Chlorobium phaeobacteroides DSM 266.</title>
        <authorList>
            <consortium name="US DOE Joint Genome Institute"/>
            <person name="Copeland A."/>
            <person name="Lucas S."/>
            <person name="Lapidus A."/>
            <person name="Barry K."/>
            <person name="Detter J.C."/>
            <person name="Glavina del Rio T."/>
            <person name="Hammon N."/>
            <person name="Israni S."/>
            <person name="Pitluck S."/>
            <person name="Goltsman E."/>
            <person name="Schmutz J."/>
            <person name="Larimer F."/>
            <person name="Land M."/>
            <person name="Hauser L."/>
            <person name="Mikhailova N."/>
            <person name="Li T."/>
            <person name="Overmann J."/>
            <person name="Bryant D.A."/>
            <person name="Richardson P."/>
        </authorList>
    </citation>
    <scope>NUCLEOTIDE SEQUENCE [LARGE SCALE GENOMIC DNA]</scope>
    <source>
        <strain evidence="6 7">DSM 266</strain>
    </source>
</reference>
<dbReference type="HOGENOM" id="CLU_052149_0_0_10"/>
<dbReference type="Gene3D" id="3.20.20.70">
    <property type="entry name" value="Aldolase class I"/>
    <property type="match status" value="1"/>
</dbReference>
<gene>
    <name evidence="6" type="ordered locus">Cpha266_1913</name>
</gene>
<keyword evidence="3" id="KW-0479">Metal-binding</keyword>
<evidence type="ECO:0000256" key="3">
    <source>
        <dbReference type="ARBA" id="ARBA00022723"/>
    </source>
</evidence>
<dbReference type="OrthoDB" id="5405220at2"/>
<comment type="cofactor">
    <cofactor evidence="1">
        <name>[4Fe-4S] cluster</name>
        <dbReference type="ChEBI" id="CHEBI:49883"/>
    </cofactor>
</comment>
<name>A1BHQ2_CHLPD</name>
<sequence>MITIDDLLLKSRDEGIFVPQEIVQMLSFPPDSAESYRLMAESLAIAKKLTGNRAEVHAQFALNLAPCNCNCVFCSFAESNGIFSSETRITAEEAVGHALQFETDGANAIFVMTTAFYPFDLFLEMSSEIRRHLKPETMMIANVGDQNALRARQIREAGYIGVYHALRLREGSDTGLSPKARLTSIRNFLDAGLEVGTCVEPVGPEHTNQELADSILFSASFNPAYSGAARRIAIPGTESARRGMITELRMAQIVAVTRIAMPRSVPGNCTHEPCAPGAMAGANLFWAEVGANPRDIKEKTEEGRGDTVQQCRDIFRESGWDCLEGPSRFYGRST</sequence>
<dbReference type="GO" id="GO:0003824">
    <property type="term" value="F:catalytic activity"/>
    <property type="evidence" value="ECO:0007669"/>
    <property type="project" value="InterPro"/>
</dbReference>
<dbReference type="AlphaFoldDB" id="A1BHQ2"/>
<dbReference type="SFLD" id="SFLDS00029">
    <property type="entry name" value="Radical_SAM"/>
    <property type="match status" value="1"/>
</dbReference>
<keyword evidence="7" id="KW-1185">Reference proteome</keyword>
<keyword evidence="5" id="KW-0411">Iron-sulfur</keyword>
<evidence type="ECO:0000313" key="6">
    <source>
        <dbReference type="EMBL" id="ABL65929.1"/>
    </source>
</evidence>
<evidence type="ECO:0000313" key="7">
    <source>
        <dbReference type="Proteomes" id="UP000008701"/>
    </source>
</evidence>
<dbReference type="Proteomes" id="UP000008701">
    <property type="component" value="Chromosome"/>
</dbReference>
<dbReference type="GO" id="GO:0051536">
    <property type="term" value="F:iron-sulfur cluster binding"/>
    <property type="evidence" value="ECO:0007669"/>
    <property type="project" value="UniProtKB-KW"/>
</dbReference>
<keyword evidence="2" id="KW-0949">S-adenosyl-L-methionine</keyword>